<dbReference type="OMA" id="EYRRMPH"/>
<keyword evidence="1 3" id="KW-0547">Nucleotide-binding</keyword>
<dbReference type="InterPro" id="IPR006689">
    <property type="entry name" value="Small_GTPase_ARF/SAR"/>
</dbReference>
<keyword evidence="6" id="KW-1185">Reference proteome</keyword>
<keyword evidence="4" id="KW-0460">Magnesium</keyword>
<dbReference type="OrthoDB" id="365445at2759"/>
<dbReference type="GO" id="GO:0005525">
    <property type="term" value="F:GTP binding"/>
    <property type="evidence" value="ECO:0007669"/>
    <property type="project" value="UniProtKB-KW"/>
</dbReference>
<reference evidence="5" key="1">
    <citation type="submission" date="2021-01" db="UniProtKB">
        <authorList>
            <consortium name="EnsemblMetazoa"/>
        </authorList>
    </citation>
    <scope>IDENTIFICATION</scope>
</reference>
<evidence type="ECO:0000313" key="6">
    <source>
        <dbReference type="Proteomes" id="UP000594260"/>
    </source>
</evidence>
<sequence>MAILVIGPMSSGKSSLIKRLEEVTAPEYRRMPHTFPTTGLNITDVRLMPGLRKSMTVTIRELGGVMFNLWTKHSVERDIDAVLFIVDVSNREFFPPAQVGLYDILTCGANAPLLIVFNKADLCTEGDVQEYRQALNIDRLSDFANQSIDVVRTSVKTMFGVDKMHQWIMDKVTAAEERRNGNNPA</sequence>
<dbReference type="GO" id="GO:0046872">
    <property type="term" value="F:metal ion binding"/>
    <property type="evidence" value="ECO:0007669"/>
    <property type="project" value="UniProtKB-KW"/>
</dbReference>
<dbReference type="Gene3D" id="3.40.50.300">
    <property type="entry name" value="P-loop containing nucleotide triphosphate hydrolases"/>
    <property type="match status" value="1"/>
</dbReference>
<dbReference type="PROSITE" id="PS51417">
    <property type="entry name" value="ARF"/>
    <property type="match status" value="1"/>
</dbReference>
<dbReference type="EnsemblMetazoa" id="XM_022793149">
    <property type="protein sequence ID" value="XP_022648884"/>
    <property type="gene ID" value="LOC111245176"/>
</dbReference>
<feature type="binding site" evidence="3">
    <location>
        <begin position="118"/>
        <end position="121"/>
    </location>
    <ligand>
        <name>GTP</name>
        <dbReference type="ChEBI" id="CHEBI:37565"/>
    </ligand>
</feature>
<dbReference type="GO" id="GO:0003924">
    <property type="term" value="F:GTPase activity"/>
    <property type="evidence" value="ECO:0007669"/>
    <property type="project" value="InterPro"/>
</dbReference>
<organism evidence="5 6">
    <name type="scientific">Varroa destructor</name>
    <name type="common">Honeybee mite</name>
    <dbReference type="NCBI Taxonomy" id="109461"/>
    <lineage>
        <taxon>Eukaryota</taxon>
        <taxon>Metazoa</taxon>
        <taxon>Ecdysozoa</taxon>
        <taxon>Arthropoda</taxon>
        <taxon>Chelicerata</taxon>
        <taxon>Arachnida</taxon>
        <taxon>Acari</taxon>
        <taxon>Parasitiformes</taxon>
        <taxon>Mesostigmata</taxon>
        <taxon>Gamasina</taxon>
        <taxon>Dermanyssoidea</taxon>
        <taxon>Varroidae</taxon>
        <taxon>Varroa</taxon>
    </lineage>
</organism>
<dbReference type="Pfam" id="PF00025">
    <property type="entry name" value="Arf"/>
    <property type="match status" value="1"/>
</dbReference>
<dbReference type="InterPro" id="IPR027417">
    <property type="entry name" value="P-loop_NTPase"/>
</dbReference>
<feature type="binding site" evidence="4">
    <location>
        <position position="37"/>
    </location>
    <ligand>
        <name>Mg(2+)</name>
        <dbReference type="ChEBI" id="CHEBI:18420"/>
    </ligand>
</feature>
<evidence type="ECO:0000256" key="1">
    <source>
        <dbReference type="ARBA" id="ARBA00022741"/>
    </source>
</evidence>
<name>A0A7M7JNH3_VARDE</name>
<dbReference type="InParanoid" id="A0A7M7JNH3"/>
<dbReference type="PANTHER" id="PTHR46688:SF1">
    <property type="entry name" value="ADP-RIBOSYLATION FACTOR-LIKE PROTEIN 16"/>
    <property type="match status" value="1"/>
</dbReference>
<dbReference type="PANTHER" id="PTHR46688">
    <property type="entry name" value="ADP-RIBOSYLATION FACTOR-LIKE PROTEIN 16"/>
    <property type="match status" value="1"/>
</dbReference>
<dbReference type="KEGG" id="vde:111245176"/>
<evidence type="ECO:0000256" key="2">
    <source>
        <dbReference type="ARBA" id="ARBA00023134"/>
    </source>
</evidence>
<keyword evidence="2 3" id="KW-0342">GTP-binding</keyword>
<feature type="binding site" evidence="3">
    <location>
        <begin position="7"/>
        <end position="14"/>
    </location>
    <ligand>
        <name>GTP</name>
        <dbReference type="ChEBI" id="CHEBI:37565"/>
    </ligand>
</feature>
<dbReference type="PRINTS" id="PR00449">
    <property type="entry name" value="RASTRNSFRMNG"/>
</dbReference>
<accession>A0A7M7JNH3</accession>
<feature type="binding site" evidence="4">
    <location>
        <position position="14"/>
    </location>
    <ligand>
        <name>Mg(2+)</name>
        <dbReference type="ChEBI" id="CHEBI:18420"/>
    </ligand>
</feature>
<evidence type="ECO:0000256" key="4">
    <source>
        <dbReference type="PIRSR" id="PIRSR606689-2"/>
    </source>
</evidence>
<protein>
    <recommendedName>
        <fullName evidence="7">GTP-binding protein</fullName>
    </recommendedName>
</protein>
<dbReference type="RefSeq" id="XP_022648884.1">
    <property type="nucleotide sequence ID" value="XM_022793149.1"/>
</dbReference>
<dbReference type="GeneID" id="111245176"/>
<evidence type="ECO:0000256" key="3">
    <source>
        <dbReference type="PIRSR" id="PIRSR606689-1"/>
    </source>
</evidence>
<dbReference type="Proteomes" id="UP000594260">
    <property type="component" value="Unplaced"/>
</dbReference>
<proteinExistence type="predicted"/>
<evidence type="ECO:0000313" key="5">
    <source>
        <dbReference type="EnsemblMetazoa" id="XP_022648884"/>
    </source>
</evidence>
<dbReference type="SUPFAM" id="SSF52540">
    <property type="entry name" value="P-loop containing nucleoside triphosphate hydrolases"/>
    <property type="match status" value="1"/>
</dbReference>
<dbReference type="AlphaFoldDB" id="A0A7M7JNH3"/>
<feature type="binding site" evidence="3">
    <location>
        <position position="64"/>
    </location>
    <ligand>
        <name>GTP</name>
        <dbReference type="ChEBI" id="CHEBI:37565"/>
    </ligand>
</feature>
<evidence type="ECO:0008006" key="7">
    <source>
        <dbReference type="Google" id="ProtNLM"/>
    </source>
</evidence>
<keyword evidence="4" id="KW-0479">Metal-binding</keyword>